<feature type="compositionally biased region" description="Low complexity" evidence="3">
    <location>
        <begin position="689"/>
        <end position="721"/>
    </location>
</feature>
<feature type="compositionally biased region" description="Acidic residues" evidence="3">
    <location>
        <begin position="582"/>
        <end position="591"/>
    </location>
</feature>
<dbReference type="GO" id="GO:0046872">
    <property type="term" value="F:metal ion binding"/>
    <property type="evidence" value="ECO:0007669"/>
    <property type="project" value="UniProtKB-KW"/>
</dbReference>
<dbReference type="EMBL" id="JMSN01000061">
    <property type="protein sequence ID" value="KDN43425.1"/>
    <property type="molecule type" value="Genomic_DNA"/>
</dbReference>
<feature type="compositionally biased region" description="Acidic residues" evidence="3">
    <location>
        <begin position="743"/>
        <end position="752"/>
    </location>
</feature>
<name>A0A066VY22_TILAU</name>
<dbReference type="STRING" id="1037660.A0A066VY22"/>
<keyword evidence="5" id="KW-1185">Reference proteome</keyword>
<accession>A0A066VY22</accession>
<dbReference type="SUPFAM" id="SSF57924">
    <property type="entry name" value="Inhibitor of apoptosis (IAP) repeat"/>
    <property type="match status" value="2"/>
</dbReference>
<sequence length="899" mass="94928">MPAVKSGSATFNVPATYEAAMASEEARRESFQRSAPHRWPHLVNTSKTKSQAPPYPSPEALARVGLFFTPEEIASSSKGAPSPGKDACTHYICGTRVLDWQPGDDPLERLRQLNPNCPSVLLVESRDKQVNAGQWRSIAAAAAVATPLVPTRGKRALGSARKGDTELPAAFWPDPRLLPTSDTMVEARRLTFGAGWPYDRKKGWGPTSAKIAAAGLHFEPCEDGEDNTLCVYCGRTLGGWEKGDDPVEEHLRGAKDTPCPFFSCKYVPPDKLDGLRAHVSQEEGKEDVEEVEEVEGEGARGRDENVAVEDAATESASTRTGRGRSRRDASTISAAVSSESSSRGQERSASSRRTTTQTALRREAVVANSAAEEHEEYSNAQAEVHAEQNADGPGGKYEPDRKDEPVPAKCVNTVAVGKRQASRKTKPQASSSAPAEPAAEEDADADEDVKQDEAVPVKTSDSASPTASDAKQASSQSSRGGARKKAGIEAAPVPIRASSRAASRAASQGIKASLAEEKEAAITRPKYPITTPNASSDPAAGPASEAPSAVSMKNTKPKDTKKLQVSDAAGDGSFNHTGAVISDEDANEEADGTVIEHDAEPQATTHTEGADLEVAGGKHKAASVIGKSRAAKSTSMKTQQAASVTNDEKPQRTTRGRPKLAQGNAQTSVAPAVGQANDVELPDAQAQPNSTSRRTTRSRIISNSSIVGADKTSSLSTSKTTRSQKASKRPAAGSEVGDKAEQKEEEPETEDEAPVKRPLARTPSAKSTSSAKETDATRSIAAAALDSNAPAATVAQHEAESESAKPLSESLAGNADMAATSTVSATSMLTNPSSATLLQSLKGLHISDVEYKLSVQGYLDLISKNHLADMESEGLRRIAEMNEQSQARRAELERVLKGR</sequence>
<dbReference type="InterPro" id="IPR051190">
    <property type="entry name" value="Baculoviral_IAP"/>
</dbReference>
<feature type="region of interest" description="Disordered" evidence="3">
    <location>
        <begin position="22"/>
        <end position="55"/>
    </location>
</feature>
<dbReference type="PANTHER" id="PTHR46771">
    <property type="entry name" value="DETERIN"/>
    <property type="match status" value="1"/>
</dbReference>
<feature type="compositionally biased region" description="Basic and acidic residues" evidence="3">
    <location>
        <begin position="397"/>
        <end position="406"/>
    </location>
</feature>
<feature type="compositionally biased region" description="Acidic residues" evidence="3">
    <location>
        <begin position="438"/>
        <end position="450"/>
    </location>
</feature>
<dbReference type="HOGENOM" id="CLU_322151_0_0_1"/>
<feature type="compositionally biased region" description="Polar residues" evidence="3">
    <location>
        <begin position="631"/>
        <end position="645"/>
    </location>
</feature>
<evidence type="ECO:0000256" key="2">
    <source>
        <dbReference type="ARBA" id="ARBA00022833"/>
    </source>
</evidence>
<feature type="compositionally biased region" description="Acidic residues" evidence="3">
    <location>
        <begin position="284"/>
        <end position="296"/>
    </location>
</feature>
<dbReference type="GeneID" id="25267252"/>
<evidence type="ECO:0000313" key="5">
    <source>
        <dbReference type="Proteomes" id="UP000027361"/>
    </source>
</evidence>
<dbReference type="OrthoDB" id="2196114at2759"/>
<feature type="compositionally biased region" description="Low complexity" evidence="3">
    <location>
        <begin position="781"/>
        <end position="792"/>
    </location>
</feature>
<gene>
    <name evidence="4" type="ORF">K437DRAFT_295136</name>
</gene>
<keyword evidence="1" id="KW-0479">Metal-binding</keyword>
<feature type="compositionally biased region" description="Low complexity" evidence="3">
    <location>
        <begin position="427"/>
        <end position="437"/>
    </location>
</feature>
<evidence type="ECO:0000256" key="1">
    <source>
        <dbReference type="ARBA" id="ARBA00022723"/>
    </source>
</evidence>
<dbReference type="AlphaFoldDB" id="A0A066VY22"/>
<proteinExistence type="predicted"/>
<dbReference type="SMART" id="SM00238">
    <property type="entry name" value="BIR"/>
    <property type="match status" value="2"/>
</dbReference>
<dbReference type="Gene3D" id="1.10.1170.10">
    <property type="entry name" value="Inhibitor Of Apoptosis Protein (2mihbC-IAP-1), Chain A"/>
    <property type="match status" value="2"/>
</dbReference>
<feature type="region of interest" description="Disordered" evidence="3">
    <location>
        <begin position="280"/>
        <end position="813"/>
    </location>
</feature>
<comment type="caution">
    <text evidence="4">The sequence shown here is derived from an EMBL/GenBank/DDBJ whole genome shotgun (WGS) entry which is preliminary data.</text>
</comment>
<keyword evidence="2" id="KW-0862">Zinc</keyword>
<reference evidence="4 5" key="1">
    <citation type="submission" date="2014-05" db="EMBL/GenBank/DDBJ databases">
        <title>Draft genome sequence of a rare smut relative, Tilletiaria anomala UBC 951.</title>
        <authorList>
            <consortium name="DOE Joint Genome Institute"/>
            <person name="Toome M."/>
            <person name="Kuo A."/>
            <person name="Henrissat B."/>
            <person name="Lipzen A."/>
            <person name="Tritt A."/>
            <person name="Yoshinaga Y."/>
            <person name="Zane M."/>
            <person name="Barry K."/>
            <person name="Grigoriev I.V."/>
            <person name="Spatafora J.W."/>
            <person name="Aimea M.C."/>
        </authorList>
    </citation>
    <scope>NUCLEOTIDE SEQUENCE [LARGE SCALE GENOMIC DNA]</scope>
    <source>
        <strain evidence="4 5">UBC 951</strain>
    </source>
</reference>
<evidence type="ECO:0008006" key="6">
    <source>
        <dbReference type="Google" id="ProtNLM"/>
    </source>
</evidence>
<dbReference type="PROSITE" id="PS50143">
    <property type="entry name" value="BIR_REPEAT_2"/>
    <property type="match status" value="2"/>
</dbReference>
<organism evidence="4 5">
    <name type="scientific">Tilletiaria anomala (strain ATCC 24038 / CBS 436.72 / UBC 951)</name>
    <dbReference type="NCBI Taxonomy" id="1037660"/>
    <lineage>
        <taxon>Eukaryota</taxon>
        <taxon>Fungi</taxon>
        <taxon>Dikarya</taxon>
        <taxon>Basidiomycota</taxon>
        <taxon>Ustilaginomycotina</taxon>
        <taxon>Exobasidiomycetes</taxon>
        <taxon>Georgefischeriales</taxon>
        <taxon>Tilletiariaceae</taxon>
        <taxon>Tilletiaria</taxon>
    </lineage>
</organism>
<feature type="compositionally biased region" description="Low complexity" evidence="3">
    <location>
        <begin position="496"/>
        <end position="507"/>
    </location>
</feature>
<feature type="compositionally biased region" description="Low complexity" evidence="3">
    <location>
        <begin position="330"/>
        <end position="359"/>
    </location>
</feature>
<feature type="compositionally biased region" description="Low complexity" evidence="3">
    <location>
        <begin position="459"/>
        <end position="478"/>
    </location>
</feature>
<evidence type="ECO:0000256" key="3">
    <source>
        <dbReference type="SAM" id="MobiDB-lite"/>
    </source>
</evidence>
<dbReference type="InterPro" id="IPR001370">
    <property type="entry name" value="BIR_rpt"/>
</dbReference>
<dbReference type="PANTHER" id="PTHR46771:SF5">
    <property type="entry name" value="DETERIN"/>
    <property type="match status" value="1"/>
</dbReference>
<dbReference type="Pfam" id="PF00653">
    <property type="entry name" value="BIR"/>
    <property type="match status" value="2"/>
</dbReference>
<dbReference type="RefSeq" id="XP_013242378.1">
    <property type="nucleotide sequence ID" value="XM_013386924.1"/>
</dbReference>
<dbReference type="InParanoid" id="A0A066VY22"/>
<protein>
    <recommendedName>
        <fullName evidence="6">BIR-domain-containing protein</fullName>
    </recommendedName>
</protein>
<dbReference type="OMA" id="DEHYNRS"/>
<feature type="compositionally biased region" description="Low complexity" evidence="3">
    <location>
        <begin position="532"/>
        <end position="551"/>
    </location>
</feature>
<dbReference type="Proteomes" id="UP000027361">
    <property type="component" value="Unassembled WGS sequence"/>
</dbReference>
<evidence type="ECO:0000313" key="4">
    <source>
        <dbReference type="EMBL" id="KDN43425.1"/>
    </source>
</evidence>